<dbReference type="Gene3D" id="3.90.1200.10">
    <property type="match status" value="1"/>
</dbReference>
<accession>A0ABR0TA96</accession>
<gene>
    <name evidence="2" type="ORF">QM012_002635</name>
</gene>
<keyword evidence="3" id="KW-1185">Reference proteome</keyword>
<reference evidence="2 3" key="1">
    <citation type="submission" date="2023-11" db="EMBL/GenBank/DDBJ databases">
        <title>Draft genome sequence and annotation of the polyextremotolerant black yeast-like fungus Aureobasidium pullulans NRRL 62042.</title>
        <authorList>
            <person name="Dielentheis-Frenken M.R.E."/>
            <person name="Wibberg D."/>
            <person name="Blank L.M."/>
            <person name="Tiso T."/>
        </authorList>
    </citation>
    <scope>NUCLEOTIDE SEQUENCE [LARGE SCALE GENOMIC DNA]</scope>
    <source>
        <strain evidence="2 3">NRRL 62042</strain>
    </source>
</reference>
<protein>
    <recommendedName>
        <fullName evidence="1">Aminoglycoside phosphotransferase domain-containing protein</fullName>
    </recommendedName>
</protein>
<feature type="domain" description="Aminoglycoside phosphotransferase" evidence="1">
    <location>
        <begin position="154"/>
        <end position="218"/>
    </location>
</feature>
<evidence type="ECO:0000259" key="1">
    <source>
        <dbReference type="Pfam" id="PF01636"/>
    </source>
</evidence>
<evidence type="ECO:0000313" key="3">
    <source>
        <dbReference type="Proteomes" id="UP001341245"/>
    </source>
</evidence>
<sequence length="312" mass="35324">MFDLFDTHPEISQASCDAYAEKILNQPVRPLDWQGCHSYTLESGDEQIVIQFRSAASPLDKNTVKLAKKVHPTLVPATEYLGFFESTEVTVWKMDKIPGLGIFYVMDDDDVDIKTKLPATVTNMAKFYVEAWQSRQTPSLEETLAVRQTCETKLAELEEKHSSSSPFLNHIRTCKEALDDILKLPWVLTHDDLSSMNLLFNRTTGNLVGVVDWADAEIWPFGKGLWGVESVLGFCGSEGYTWLDDDCLTYRKLFAASLQEQLCLPADILAIIEKARKLGLLLRYGYEWQDGGFVLVDDTAVLEMFLDRAMFK</sequence>
<evidence type="ECO:0000313" key="2">
    <source>
        <dbReference type="EMBL" id="KAK6001304.1"/>
    </source>
</evidence>
<dbReference type="SUPFAM" id="SSF56112">
    <property type="entry name" value="Protein kinase-like (PK-like)"/>
    <property type="match status" value="1"/>
</dbReference>
<proteinExistence type="predicted"/>
<name>A0ABR0TA96_AURPU</name>
<dbReference type="EMBL" id="JASGXD010000014">
    <property type="protein sequence ID" value="KAK6001304.1"/>
    <property type="molecule type" value="Genomic_DNA"/>
</dbReference>
<dbReference type="Proteomes" id="UP001341245">
    <property type="component" value="Unassembled WGS sequence"/>
</dbReference>
<comment type="caution">
    <text evidence="2">The sequence shown here is derived from an EMBL/GenBank/DDBJ whole genome shotgun (WGS) entry which is preliminary data.</text>
</comment>
<organism evidence="2 3">
    <name type="scientific">Aureobasidium pullulans</name>
    <name type="common">Black yeast</name>
    <name type="synonym">Pullularia pullulans</name>
    <dbReference type="NCBI Taxonomy" id="5580"/>
    <lineage>
        <taxon>Eukaryota</taxon>
        <taxon>Fungi</taxon>
        <taxon>Dikarya</taxon>
        <taxon>Ascomycota</taxon>
        <taxon>Pezizomycotina</taxon>
        <taxon>Dothideomycetes</taxon>
        <taxon>Dothideomycetidae</taxon>
        <taxon>Dothideales</taxon>
        <taxon>Saccotheciaceae</taxon>
        <taxon>Aureobasidium</taxon>
    </lineage>
</organism>
<dbReference type="InterPro" id="IPR002575">
    <property type="entry name" value="Aminoglycoside_PTrfase"/>
</dbReference>
<dbReference type="InterPro" id="IPR011009">
    <property type="entry name" value="Kinase-like_dom_sf"/>
</dbReference>
<dbReference type="Pfam" id="PF01636">
    <property type="entry name" value="APH"/>
    <property type="match status" value="1"/>
</dbReference>